<dbReference type="EC" id="1.8.1.4" evidence="2 14"/>
<reference evidence="17 18" key="1">
    <citation type="journal article" date="2015" name="Genome Announc.">
        <title>Expanding the biotechnology potential of lactobacilli through comparative genomics of 213 strains and associated genera.</title>
        <authorList>
            <person name="Sun Z."/>
            <person name="Harris H.M."/>
            <person name="McCann A."/>
            <person name="Guo C."/>
            <person name="Argimon S."/>
            <person name="Zhang W."/>
            <person name="Yang X."/>
            <person name="Jeffery I.B."/>
            <person name="Cooney J.C."/>
            <person name="Kagawa T.F."/>
            <person name="Liu W."/>
            <person name="Song Y."/>
            <person name="Salvetti E."/>
            <person name="Wrobel A."/>
            <person name="Rasinkangas P."/>
            <person name="Parkhill J."/>
            <person name="Rea M.C."/>
            <person name="O'Sullivan O."/>
            <person name="Ritari J."/>
            <person name="Douillard F.P."/>
            <person name="Paul Ross R."/>
            <person name="Yang R."/>
            <person name="Briner A.E."/>
            <person name="Felis G.E."/>
            <person name="de Vos W.M."/>
            <person name="Barrangou R."/>
            <person name="Klaenhammer T.R."/>
            <person name="Caufield P.W."/>
            <person name="Cui Y."/>
            <person name="Zhang H."/>
            <person name="O'Toole P.W."/>
        </authorList>
    </citation>
    <scope>NUCLEOTIDE SEQUENCE [LARGE SCALE GENOMIC DNA]</scope>
    <source>
        <strain evidence="17 18">DSM 19972</strain>
    </source>
</reference>
<dbReference type="AlphaFoldDB" id="A0A0R1MLH4"/>
<feature type="binding site" evidence="12">
    <location>
        <position position="197"/>
    </location>
    <ligand>
        <name>NAD(+)</name>
        <dbReference type="ChEBI" id="CHEBI:57540"/>
    </ligand>
</feature>
<evidence type="ECO:0000256" key="2">
    <source>
        <dbReference type="ARBA" id="ARBA00012608"/>
    </source>
</evidence>
<dbReference type="PROSITE" id="PS00076">
    <property type="entry name" value="PYRIDINE_REDOX_1"/>
    <property type="match status" value="1"/>
</dbReference>
<dbReference type="Pfam" id="PF02852">
    <property type="entry name" value="Pyr_redox_dim"/>
    <property type="match status" value="1"/>
</dbReference>
<dbReference type="PATRIC" id="fig|1423777.3.peg.881"/>
<feature type="binding site" evidence="12">
    <location>
        <position position="50"/>
    </location>
    <ligand>
        <name>FAD</name>
        <dbReference type="ChEBI" id="CHEBI:57692"/>
    </ligand>
</feature>
<evidence type="ECO:0000256" key="10">
    <source>
        <dbReference type="ARBA" id="ARBA00049187"/>
    </source>
</evidence>
<dbReference type="FunFam" id="3.30.390.30:FF:000001">
    <property type="entry name" value="Dihydrolipoyl dehydrogenase"/>
    <property type="match status" value="1"/>
</dbReference>
<dbReference type="GO" id="GO:0050660">
    <property type="term" value="F:flavin adenine dinucleotide binding"/>
    <property type="evidence" value="ECO:0007669"/>
    <property type="project" value="InterPro"/>
</dbReference>
<evidence type="ECO:0000256" key="7">
    <source>
        <dbReference type="ARBA" id="ARBA00023027"/>
    </source>
</evidence>
<feature type="domain" description="Pyridine nucleotide-disulphide oxidoreductase dimerisation" evidence="15">
    <location>
        <begin position="332"/>
        <end position="440"/>
    </location>
</feature>
<dbReference type="PIRSF" id="PIRSF000350">
    <property type="entry name" value="Mercury_reductase_MerA"/>
    <property type="match status" value="1"/>
</dbReference>
<keyword evidence="18" id="KW-1185">Reference proteome</keyword>
<dbReference type="STRING" id="1423777.FD46_GL000857"/>
<comment type="similarity">
    <text evidence="1 14">Belongs to the class-I pyridine nucleotide-disulfide oxidoreductase family.</text>
</comment>
<dbReference type="GO" id="GO:0004148">
    <property type="term" value="F:dihydrolipoyl dehydrogenase (NADH) activity"/>
    <property type="evidence" value="ECO:0007669"/>
    <property type="project" value="UniProtKB-EC"/>
</dbReference>
<evidence type="ECO:0000256" key="14">
    <source>
        <dbReference type="RuleBase" id="RU003692"/>
    </source>
</evidence>
<dbReference type="PANTHER" id="PTHR22912">
    <property type="entry name" value="DISULFIDE OXIDOREDUCTASE"/>
    <property type="match status" value="1"/>
</dbReference>
<dbReference type="RefSeq" id="WP_057895787.1">
    <property type="nucleotide sequence ID" value="NZ_AZEH01000025.1"/>
</dbReference>
<evidence type="ECO:0000313" key="17">
    <source>
        <dbReference type="EMBL" id="KRL05443.1"/>
    </source>
</evidence>
<dbReference type="InterPro" id="IPR012999">
    <property type="entry name" value="Pyr_OxRdtase_I_AS"/>
</dbReference>
<evidence type="ECO:0000256" key="12">
    <source>
        <dbReference type="PIRSR" id="PIRSR000350-3"/>
    </source>
</evidence>
<accession>A0A0R1MLH4</accession>
<dbReference type="GO" id="GO:0006103">
    <property type="term" value="P:2-oxoglutarate metabolic process"/>
    <property type="evidence" value="ECO:0007669"/>
    <property type="project" value="TreeGrafter"/>
</dbReference>
<keyword evidence="12" id="KW-0547">Nucleotide-binding</keyword>
<keyword evidence="4 14" id="KW-0285">Flavoprotein</keyword>
<feature type="binding site" evidence="12">
    <location>
        <begin position="137"/>
        <end position="139"/>
    </location>
    <ligand>
        <name>FAD</name>
        <dbReference type="ChEBI" id="CHEBI:57692"/>
    </ligand>
</feature>
<dbReference type="InterPro" id="IPR006258">
    <property type="entry name" value="Lipoamide_DH"/>
</dbReference>
<dbReference type="InterPro" id="IPR001100">
    <property type="entry name" value="Pyr_nuc-diS_OxRdtase"/>
</dbReference>
<keyword evidence="9 14" id="KW-0676">Redox-active center</keyword>
<evidence type="ECO:0000259" key="16">
    <source>
        <dbReference type="Pfam" id="PF07992"/>
    </source>
</evidence>
<evidence type="ECO:0000256" key="8">
    <source>
        <dbReference type="ARBA" id="ARBA00023157"/>
    </source>
</evidence>
<feature type="domain" description="FAD/NAD(P)-binding" evidence="16">
    <location>
        <begin position="4"/>
        <end position="312"/>
    </location>
</feature>
<feature type="active site" description="Proton acceptor" evidence="11">
    <location>
        <position position="430"/>
    </location>
</feature>
<evidence type="ECO:0000256" key="3">
    <source>
        <dbReference type="ARBA" id="ARBA00016961"/>
    </source>
</evidence>
<sequence>MEKYDVVVIGSGPGGYVAAIKAAQKGKKVAVIEKKSIGGTCLNVGCIPSKSYLKHSRFILDAQTAAQNGIEIKTGKIDYSKLVKRKDQVVNTLQGGIQYLFKNNKITYLEGEARFGIDGSLQVGKRVLEAQDIILATGSHPFVPPIKGLEKVDFLTTDTFFNMRELPQKLVVIGGGVIAVELAFAMSPLGVSVTLLEVADDILLTEDEDARQIIKKKLQALGIKVKTKVKLEEVSPADVRLKDGTKFPFDKILVAAGRKANLELAKTLDLELDERKKFVKVDENYQTSMPHVFAIGDLCGGFQLAHAASAEGIHAVEAICKEKKPPLKQTLIPRCVYTEPEVASFGMSEKTAQENGYQVVVKKVPFSGNGRALASLETEGYVKIISEKKYHEILGAVVVGSDATEMIHTILAVCAAEGTVDELAENVFAHPTLSEVIGETANALVGRAIHN</sequence>
<feature type="binding site" evidence="12">
    <location>
        <position position="297"/>
    </location>
    <ligand>
        <name>FAD</name>
        <dbReference type="ChEBI" id="CHEBI:57692"/>
    </ligand>
</feature>
<dbReference type="Gene3D" id="3.30.390.30">
    <property type="match status" value="1"/>
</dbReference>
<dbReference type="InterPro" id="IPR004099">
    <property type="entry name" value="Pyr_nucl-diS_OxRdtase_dimer"/>
</dbReference>
<feature type="binding site" evidence="12">
    <location>
        <begin position="174"/>
        <end position="181"/>
    </location>
    <ligand>
        <name>NAD(+)</name>
        <dbReference type="ChEBI" id="CHEBI:57540"/>
    </ligand>
</feature>
<evidence type="ECO:0000256" key="9">
    <source>
        <dbReference type="ARBA" id="ARBA00023284"/>
    </source>
</evidence>
<protein>
    <recommendedName>
        <fullName evidence="3 14">Dihydrolipoyl dehydrogenase</fullName>
        <ecNumber evidence="2 14">1.8.1.4</ecNumber>
    </recommendedName>
</protein>
<evidence type="ECO:0000256" key="4">
    <source>
        <dbReference type="ARBA" id="ARBA00022630"/>
    </source>
</evidence>
<evidence type="ECO:0000256" key="6">
    <source>
        <dbReference type="ARBA" id="ARBA00023002"/>
    </source>
</evidence>
<dbReference type="InterPro" id="IPR023753">
    <property type="entry name" value="FAD/NAD-binding_dom"/>
</dbReference>
<comment type="miscellaneous">
    <text evidence="14">The active site is a redox-active disulfide bond.</text>
</comment>
<feature type="binding site" evidence="12">
    <location>
        <position position="257"/>
    </location>
    <ligand>
        <name>NAD(+)</name>
        <dbReference type="ChEBI" id="CHEBI:57540"/>
    </ligand>
</feature>
<dbReference type="Gene3D" id="3.50.50.60">
    <property type="entry name" value="FAD/NAD(P)-binding domain"/>
    <property type="match status" value="2"/>
</dbReference>
<dbReference type="InterPro" id="IPR036188">
    <property type="entry name" value="FAD/NAD-bd_sf"/>
</dbReference>
<comment type="caution">
    <text evidence="17">The sequence shown here is derived from an EMBL/GenBank/DDBJ whole genome shotgun (WGS) entry which is preliminary data.</text>
</comment>
<proteinExistence type="inferred from homology"/>
<keyword evidence="6 14" id="KW-0560">Oxidoreductase</keyword>
<dbReference type="InterPro" id="IPR016156">
    <property type="entry name" value="FAD/NAD-linked_Rdtase_dimer_sf"/>
</dbReference>
<keyword evidence="7 12" id="KW-0520">NAD</keyword>
<evidence type="ECO:0000256" key="5">
    <source>
        <dbReference type="ARBA" id="ARBA00022827"/>
    </source>
</evidence>
<dbReference type="SUPFAM" id="SSF55424">
    <property type="entry name" value="FAD/NAD-linked reductases, dimerisation (C-terminal) domain"/>
    <property type="match status" value="1"/>
</dbReference>
<keyword evidence="5 12" id="KW-0274">FAD</keyword>
<keyword evidence="8" id="KW-1015">Disulfide bond</keyword>
<dbReference type="OrthoDB" id="9800167at2"/>
<dbReference type="SUPFAM" id="SSF51905">
    <property type="entry name" value="FAD/NAD(P)-binding domain"/>
    <property type="match status" value="1"/>
</dbReference>
<dbReference type="PANTHER" id="PTHR22912:SF151">
    <property type="entry name" value="DIHYDROLIPOYL DEHYDROGENASE, MITOCHONDRIAL"/>
    <property type="match status" value="1"/>
</dbReference>
<evidence type="ECO:0000313" key="18">
    <source>
        <dbReference type="Proteomes" id="UP000051686"/>
    </source>
</evidence>
<name>A0A0R1MLH4_9LACO</name>
<dbReference type="PRINTS" id="PR00368">
    <property type="entry name" value="FADPNR"/>
</dbReference>
<evidence type="ECO:0000256" key="11">
    <source>
        <dbReference type="PIRSR" id="PIRSR000350-2"/>
    </source>
</evidence>
<evidence type="ECO:0000256" key="1">
    <source>
        <dbReference type="ARBA" id="ARBA00007532"/>
    </source>
</evidence>
<dbReference type="InterPro" id="IPR050151">
    <property type="entry name" value="Class-I_Pyr_Nuc-Dis_Oxidored"/>
</dbReference>
<evidence type="ECO:0000259" key="15">
    <source>
        <dbReference type="Pfam" id="PF02852"/>
    </source>
</evidence>
<evidence type="ECO:0000256" key="13">
    <source>
        <dbReference type="PIRSR" id="PIRSR000350-4"/>
    </source>
</evidence>
<dbReference type="Pfam" id="PF07992">
    <property type="entry name" value="Pyr_redox_2"/>
    <property type="match status" value="1"/>
</dbReference>
<comment type="cofactor">
    <cofactor evidence="12 14">
        <name>FAD</name>
        <dbReference type="ChEBI" id="CHEBI:57692"/>
    </cofactor>
    <text evidence="12 14">Binds 1 FAD per subunit.</text>
</comment>
<dbReference type="EMBL" id="AZEH01000025">
    <property type="protein sequence ID" value="KRL05443.1"/>
    <property type="molecule type" value="Genomic_DNA"/>
</dbReference>
<comment type="catalytic activity">
    <reaction evidence="10 14">
        <text>N(6)-[(R)-dihydrolipoyl]-L-lysyl-[protein] + NAD(+) = N(6)-[(R)-lipoyl]-L-lysyl-[protein] + NADH + H(+)</text>
        <dbReference type="Rhea" id="RHEA:15045"/>
        <dbReference type="Rhea" id="RHEA-COMP:10474"/>
        <dbReference type="Rhea" id="RHEA-COMP:10475"/>
        <dbReference type="ChEBI" id="CHEBI:15378"/>
        <dbReference type="ChEBI" id="CHEBI:57540"/>
        <dbReference type="ChEBI" id="CHEBI:57945"/>
        <dbReference type="ChEBI" id="CHEBI:83099"/>
        <dbReference type="ChEBI" id="CHEBI:83100"/>
        <dbReference type="EC" id="1.8.1.4"/>
    </reaction>
</comment>
<dbReference type="PRINTS" id="PR00411">
    <property type="entry name" value="PNDRDTASEI"/>
</dbReference>
<dbReference type="Proteomes" id="UP000051686">
    <property type="component" value="Unassembled WGS sequence"/>
</dbReference>
<dbReference type="GO" id="GO:0005737">
    <property type="term" value="C:cytoplasm"/>
    <property type="evidence" value="ECO:0007669"/>
    <property type="project" value="UniProtKB-ARBA"/>
</dbReference>
<organism evidence="17 18">
    <name type="scientific">Liquorilactobacillus oeni DSM 19972</name>
    <dbReference type="NCBI Taxonomy" id="1423777"/>
    <lineage>
        <taxon>Bacteria</taxon>
        <taxon>Bacillati</taxon>
        <taxon>Bacillota</taxon>
        <taxon>Bacilli</taxon>
        <taxon>Lactobacillales</taxon>
        <taxon>Lactobacillaceae</taxon>
        <taxon>Liquorilactobacillus</taxon>
    </lineage>
</organism>
<dbReference type="NCBIfam" id="TIGR01350">
    <property type="entry name" value="lipoamide_DH"/>
    <property type="match status" value="1"/>
</dbReference>
<feature type="disulfide bond" description="Redox-active" evidence="13">
    <location>
        <begin position="41"/>
        <end position="46"/>
    </location>
</feature>
<gene>
    <name evidence="17" type="ORF">FD46_GL000857</name>
</gene>